<accession>A0A8D8WE49</accession>
<organism evidence="1">
    <name type="scientific">Cacopsylla melanoneura</name>
    <dbReference type="NCBI Taxonomy" id="428564"/>
    <lineage>
        <taxon>Eukaryota</taxon>
        <taxon>Metazoa</taxon>
        <taxon>Ecdysozoa</taxon>
        <taxon>Arthropoda</taxon>
        <taxon>Hexapoda</taxon>
        <taxon>Insecta</taxon>
        <taxon>Pterygota</taxon>
        <taxon>Neoptera</taxon>
        <taxon>Paraneoptera</taxon>
        <taxon>Hemiptera</taxon>
        <taxon>Sternorrhyncha</taxon>
        <taxon>Psylloidea</taxon>
        <taxon>Psyllidae</taxon>
        <taxon>Psyllinae</taxon>
        <taxon>Cacopsylla</taxon>
    </lineage>
</organism>
<name>A0A8D8WE49_9HEMI</name>
<dbReference type="EMBL" id="HBUF01186544">
    <property type="protein sequence ID" value="CAG6656908.1"/>
    <property type="molecule type" value="Transcribed_RNA"/>
</dbReference>
<protein>
    <submittedName>
        <fullName evidence="1">Uncharacterized protein</fullName>
    </submittedName>
</protein>
<dbReference type="EMBL" id="HBUF01186545">
    <property type="protein sequence ID" value="CAG6656909.1"/>
    <property type="molecule type" value="Transcribed_RNA"/>
</dbReference>
<dbReference type="AlphaFoldDB" id="A0A8D8WE49"/>
<reference evidence="1" key="1">
    <citation type="submission" date="2021-05" db="EMBL/GenBank/DDBJ databases">
        <authorList>
            <person name="Alioto T."/>
            <person name="Alioto T."/>
            <person name="Gomez Garrido J."/>
        </authorList>
    </citation>
    <scope>NUCLEOTIDE SEQUENCE</scope>
</reference>
<proteinExistence type="predicted"/>
<sequence length="113" mass="12588">MILGHPGKYSSMMTGHPGKYFILEGAQNPPTLKGCVLFESTAGELLKSLKHYISSLKCPESRPKSVERNLSRALHIANSLERTGHKISRSKIVIKNNNIILLGIKFCSDFRVH</sequence>
<evidence type="ECO:0000313" key="1">
    <source>
        <dbReference type="EMBL" id="CAG6656908.1"/>
    </source>
</evidence>